<sequence>MTDATDSSDLAALAAEAYVYGYPLVHNLTMVDRITRRGTGSVAPAEFNEFVHFSRLAGPDDDFVSVGNDTLYSTAQLDLSGGPLLLHVPDYGGEYYVLQFVDAWSNNFAYLGSRATGTAECRWLITPPGWSGSAPEGVRIVDAPTAVVSVVGRSACAGPDDVPRVAALQRELTLTPALPRTLGFSPELSASPPSSRLPRALGSARAGGTPMSRGGSHGQGGPPWAGGTSMGRGAGLPTPDPAVPEQLRFFEELRVWMADFPPPPPDSAYQDRFQPLGLLEEGPSPYAGADPALVRALEAGLAAGRERVEIASEPPPHESPAGAWEMDLHLFDYNLDRLGPGTLDEARWKIADRRESYLVRAATALTALWGCHAYEAVQACTFTDAEGKQLNGAHSYTLRFEEPPPVDAFWSLTMYDTPDHFLVDNPAGRYSIGDRTPGLVRADDGSLTLVLQHERPKDPVEAANWLPAPAGDFRPMIRLYQPREPVLRGDYRLPRVVRR</sequence>
<dbReference type="Gene3D" id="2.60.40.1610">
    <property type="entry name" value="Domain of unknown function DUF1254"/>
    <property type="match status" value="1"/>
</dbReference>
<feature type="compositionally biased region" description="Gly residues" evidence="1">
    <location>
        <begin position="215"/>
        <end position="234"/>
    </location>
</feature>
<evidence type="ECO:0000313" key="4">
    <source>
        <dbReference type="EMBL" id="GAA3373482.1"/>
    </source>
</evidence>
<dbReference type="Gene3D" id="2.60.120.600">
    <property type="entry name" value="Domain of unknown function DUF1214, C-terminal domain"/>
    <property type="match status" value="1"/>
</dbReference>
<dbReference type="InterPro" id="IPR010679">
    <property type="entry name" value="DUF1254"/>
</dbReference>
<evidence type="ECO:0000313" key="5">
    <source>
        <dbReference type="Proteomes" id="UP001499990"/>
    </source>
</evidence>
<evidence type="ECO:0000259" key="2">
    <source>
        <dbReference type="Pfam" id="PF06742"/>
    </source>
</evidence>
<dbReference type="Pfam" id="PF06742">
    <property type="entry name" value="DUF1214"/>
    <property type="match status" value="1"/>
</dbReference>
<comment type="caution">
    <text evidence="4">The sequence shown here is derived from an EMBL/GenBank/DDBJ whole genome shotgun (WGS) entry which is preliminary data.</text>
</comment>
<dbReference type="PANTHER" id="PTHR36509:SF2">
    <property type="entry name" value="BLL3101 PROTEIN"/>
    <property type="match status" value="1"/>
</dbReference>
<dbReference type="Pfam" id="PF06863">
    <property type="entry name" value="DUF1254"/>
    <property type="match status" value="1"/>
</dbReference>
<dbReference type="EMBL" id="BAAAYL010000001">
    <property type="protein sequence ID" value="GAA3373482.1"/>
    <property type="molecule type" value="Genomic_DNA"/>
</dbReference>
<dbReference type="InterPro" id="IPR010621">
    <property type="entry name" value="DUF1214"/>
</dbReference>
<accession>A0ABP6SCV3</accession>
<dbReference type="RefSeq" id="WP_345038292.1">
    <property type="nucleotide sequence ID" value="NZ_BAAAYL010000001.1"/>
</dbReference>
<feature type="compositionally biased region" description="Low complexity" evidence="1">
    <location>
        <begin position="185"/>
        <end position="203"/>
    </location>
</feature>
<feature type="domain" description="DUF1254" evidence="3">
    <location>
        <begin position="47"/>
        <end position="176"/>
    </location>
</feature>
<protein>
    <submittedName>
        <fullName evidence="4">DUF1254 domain-containing protein</fullName>
    </submittedName>
</protein>
<keyword evidence="5" id="KW-1185">Reference proteome</keyword>
<dbReference type="InterPro" id="IPR037050">
    <property type="entry name" value="DUF1254_sf"/>
</dbReference>
<reference evidence="5" key="1">
    <citation type="journal article" date="2019" name="Int. J. Syst. Evol. Microbiol.">
        <title>The Global Catalogue of Microorganisms (GCM) 10K type strain sequencing project: providing services to taxonomists for standard genome sequencing and annotation.</title>
        <authorList>
            <consortium name="The Broad Institute Genomics Platform"/>
            <consortium name="The Broad Institute Genome Sequencing Center for Infectious Disease"/>
            <person name="Wu L."/>
            <person name="Ma J."/>
        </authorList>
    </citation>
    <scope>NUCLEOTIDE SEQUENCE [LARGE SCALE GENOMIC DNA]</scope>
    <source>
        <strain evidence="5">JCM 9651</strain>
    </source>
</reference>
<evidence type="ECO:0000256" key="1">
    <source>
        <dbReference type="SAM" id="MobiDB-lite"/>
    </source>
</evidence>
<dbReference type="SUPFAM" id="SSF160935">
    <property type="entry name" value="VPA0735-like"/>
    <property type="match status" value="1"/>
</dbReference>
<organism evidence="4 5">
    <name type="scientific">Streptomyces sannanensis</name>
    <dbReference type="NCBI Taxonomy" id="285536"/>
    <lineage>
        <taxon>Bacteria</taxon>
        <taxon>Bacillati</taxon>
        <taxon>Actinomycetota</taxon>
        <taxon>Actinomycetes</taxon>
        <taxon>Kitasatosporales</taxon>
        <taxon>Streptomycetaceae</taxon>
        <taxon>Streptomyces</taxon>
    </lineage>
</organism>
<proteinExistence type="predicted"/>
<dbReference type="Proteomes" id="UP001499990">
    <property type="component" value="Unassembled WGS sequence"/>
</dbReference>
<gene>
    <name evidence="4" type="ORF">GCM10020367_33560</name>
</gene>
<feature type="region of interest" description="Disordered" evidence="1">
    <location>
        <begin position="182"/>
        <end position="238"/>
    </location>
</feature>
<evidence type="ECO:0000259" key="3">
    <source>
        <dbReference type="Pfam" id="PF06863"/>
    </source>
</evidence>
<feature type="domain" description="DUF1214" evidence="2">
    <location>
        <begin position="375"/>
        <end position="483"/>
    </location>
</feature>
<name>A0ABP6SCV3_9ACTN</name>
<dbReference type="PANTHER" id="PTHR36509">
    <property type="entry name" value="BLL3101 PROTEIN"/>
    <property type="match status" value="1"/>
</dbReference>
<dbReference type="InterPro" id="IPR037049">
    <property type="entry name" value="DUF1214_C_sf"/>
</dbReference>